<dbReference type="EMBL" id="CP049055">
    <property type="protein sequence ID" value="QII10873.1"/>
    <property type="molecule type" value="Genomic_DNA"/>
</dbReference>
<keyword evidence="1" id="KW-1133">Transmembrane helix</keyword>
<keyword evidence="1" id="KW-0812">Transmembrane</keyword>
<protein>
    <submittedName>
        <fullName evidence="2">Uncharacterized protein</fullName>
    </submittedName>
</protein>
<evidence type="ECO:0000256" key="1">
    <source>
        <dbReference type="SAM" id="Phobius"/>
    </source>
</evidence>
<proteinExistence type="predicted"/>
<reference evidence="3 4" key="3">
    <citation type="submission" date="2020-02" db="EMBL/GenBank/DDBJ databases">
        <title>Newly sequenced genome of strain CSTR1 showed variability in Candidatus Kuenenia stuttgartiensis genomes.</title>
        <authorList>
            <person name="Ding C."/>
            <person name="Adrian L."/>
        </authorList>
    </citation>
    <scope>NUCLEOTIDE SEQUENCE [LARGE SCALE GENOMIC DNA]</scope>
    <source>
        <strain evidence="3 4">CSTR1</strain>
    </source>
</reference>
<evidence type="ECO:0000313" key="4">
    <source>
        <dbReference type="Proteomes" id="UP000501926"/>
    </source>
</evidence>
<feature type="transmembrane region" description="Helical" evidence="1">
    <location>
        <begin position="12"/>
        <end position="29"/>
    </location>
</feature>
<reference evidence="2" key="2">
    <citation type="submission" date="2006-01" db="EMBL/GenBank/DDBJ databases">
        <authorList>
            <person name="Genoscope"/>
        </authorList>
    </citation>
    <scope>NUCLEOTIDE SEQUENCE</scope>
</reference>
<dbReference type="EMBL" id="CT573071">
    <property type="protein sequence ID" value="CAJ73847.1"/>
    <property type="molecule type" value="Genomic_DNA"/>
</dbReference>
<evidence type="ECO:0000313" key="3">
    <source>
        <dbReference type="EMBL" id="QII10873.1"/>
    </source>
</evidence>
<sequence length="57" mass="6670">MLKFKNYRRCNILMYAFIGCCSFAVSGLLRVLNRKTASDKSGLYPLFFLIFMIMSLY</sequence>
<dbReference type="PROSITE" id="PS51257">
    <property type="entry name" value="PROKAR_LIPOPROTEIN"/>
    <property type="match status" value="1"/>
</dbReference>
<dbReference type="Proteomes" id="UP000501926">
    <property type="component" value="Chromosome"/>
</dbReference>
<accession>Q1Q1G3</accession>
<feature type="transmembrane region" description="Helical" evidence="1">
    <location>
        <begin position="41"/>
        <end position="56"/>
    </location>
</feature>
<name>Q1Q1G3_KUEST</name>
<gene>
    <name evidence="3" type="ORF">KsCSTR_14940</name>
    <name evidence="2" type="ORF">kuste3091</name>
</gene>
<organism evidence="2">
    <name type="scientific">Kuenenia stuttgartiensis</name>
    <dbReference type="NCBI Taxonomy" id="174633"/>
    <lineage>
        <taxon>Bacteria</taxon>
        <taxon>Pseudomonadati</taxon>
        <taxon>Planctomycetota</taxon>
        <taxon>Candidatus Brocadiia</taxon>
        <taxon>Candidatus Brocadiales</taxon>
        <taxon>Candidatus Brocadiaceae</taxon>
        <taxon>Candidatus Kuenenia</taxon>
    </lineage>
</organism>
<dbReference type="AlphaFoldDB" id="Q1Q1G3"/>
<keyword evidence="1" id="KW-0472">Membrane</keyword>
<reference evidence="2" key="1">
    <citation type="journal article" date="2006" name="Nature">
        <title>Deciphering the evolution and metabolism of an anammox bacterium from a community genome.</title>
        <authorList>
            <person name="Strous M."/>
            <person name="Pelletier E."/>
            <person name="Mangenot S."/>
            <person name="Rattei T."/>
            <person name="Lehner A."/>
            <person name="Taylor M.W."/>
            <person name="Horn M."/>
            <person name="Daims H."/>
            <person name="Bartol-Mavel D."/>
            <person name="Wincker P."/>
            <person name="Barbe V."/>
            <person name="Fonknechten N."/>
            <person name="Vallenet D."/>
            <person name="Segurens B."/>
            <person name="Schenowitz-Truong C."/>
            <person name="Medigue C."/>
            <person name="Collingro A."/>
            <person name="Snel B."/>
            <person name="Dutilh B.E."/>
            <person name="OpDenCamp H.J.M."/>
            <person name="vanDerDrift C."/>
            <person name="Cirpus I."/>
            <person name="vanDePas-Schoonen K.T."/>
            <person name="Harhangi H.R."/>
            <person name="vanNiftrik L."/>
            <person name="Schmid M."/>
            <person name="Keltjens J."/>
            <person name="vanDeVossenberg J."/>
            <person name="Kartal B."/>
            <person name="Meier H."/>
            <person name="Frishman D."/>
            <person name="Huynen M.A."/>
            <person name="Mewes H."/>
            <person name="Weissenbach J."/>
            <person name="Jetten M.S.M."/>
            <person name="Wagner M."/>
            <person name="LePaslier D."/>
        </authorList>
    </citation>
    <scope>NUCLEOTIDE SEQUENCE</scope>
</reference>
<evidence type="ECO:0000313" key="2">
    <source>
        <dbReference type="EMBL" id="CAJ73847.1"/>
    </source>
</evidence>